<organism evidence="1 2">
    <name type="scientific">Snodgrassella alvi</name>
    <dbReference type="NCBI Taxonomy" id="1196083"/>
    <lineage>
        <taxon>Bacteria</taxon>
        <taxon>Pseudomonadati</taxon>
        <taxon>Pseudomonadota</taxon>
        <taxon>Betaproteobacteria</taxon>
        <taxon>Neisseriales</taxon>
        <taxon>Neisseriaceae</taxon>
        <taxon>Snodgrassella</taxon>
    </lineage>
</organism>
<name>A0A855FQX1_9NEIS</name>
<dbReference type="AlphaFoldDB" id="A0A855FQX1"/>
<proteinExistence type="predicted"/>
<evidence type="ECO:0000313" key="2">
    <source>
        <dbReference type="Proteomes" id="UP000230463"/>
    </source>
</evidence>
<dbReference type="Proteomes" id="UP000230463">
    <property type="component" value="Unassembled WGS sequence"/>
</dbReference>
<accession>A0A855FQX1</accession>
<reference evidence="1 2" key="1">
    <citation type="journal article" date="2017" name="MBio">
        <title>Type VI secretion-mediated competition in the bee gut microbiome.</title>
        <authorList>
            <person name="Steele M.I."/>
            <person name="Kwong W.K."/>
            <person name="Powell J.E."/>
            <person name="Whiteley M."/>
            <person name="Moran N.A."/>
        </authorList>
    </citation>
    <scope>NUCLEOTIDE SEQUENCE [LARGE SCALE GENOMIC DNA]</scope>
    <source>
        <strain evidence="1 2">HK3</strain>
    </source>
</reference>
<comment type="caution">
    <text evidence="1">The sequence shown here is derived from an EMBL/GenBank/DDBJ whole genome shotgun (WGS) entry which is preliminary data.</text>
</comment>
<protein>
    <submittedName>
        <fullName evidence="1">Uncharacterized protein</fullName>
    </submittedName>
</protein>
<dbReference type="EMBL" id="MEIU01000074">
    <property type="protein sequence ID" value="PIT58601.1"/>
    <property type="molecule type" value="Genomic_DNA"/>
</dbReference>
<evidence type="ECO:0000313" key="1">
    <source>
        <dbReference type="EMBL" id="PIT58601.1"/>
    </source>
</evidence>
<gene>
    <name evidence="1" type="ORF">BHC57_12250</name>
</gene>
<sequence>MIMIDFNADIISYKSIGNIELAHHVDYYLDEIYRNFVVKIKEYMTAFPFSEKMYGYSLNNGTLIFSTDSDGKIISVGCNQNYKGKYKNKLYAGITMRELTLLTNSQRILNGTLIVNEDYGMSFTLPSPYDEIADYIEHIPLDLKLNEIYISDESFWDPKNK</sequence>